<dbReference type="InterPro" id="IPR023803">
    <property type="entry name" value="Ribosomal_bS16_dom_sf"/>
</dbReference>
<name>A0A1J4SES4_9BACT</name>
<dbReference type="Pfam" id="PF00886">
    <property type="entry name" value="Ribosomal_S16"/>
    <property type="match status" value="1"/>
</dbReference>
<dbReference type="GO" id="GO:0003735">
    <property type="term" value="F:structural constituent of ribosome"/>
    <property type="evidence" value="ECO:0007669"/>
    <property type="project" value="InterPro"/>
</dbReference>
<dbReference type="GO" id="GO:0005737">
    <property type="term" value="C:cytoplasm"/>
    <property type="evidence" value="ECO:0007669"/>
    <property type="project" value="UniProtKB-ARBA"/>
</dbReference>
<dbReference type="STRING" id="1817893.AUJ66_02055"/>
<dbReference type="GO" id="GO:0006412">
    <property type="term" value="P:translation"/>
    <property type="evidence" value="ECO:0007669"/>
    <property type="project" value="UniProtKB-UniRule"/>
</dbReference>
<dbReference type="GO" id="GO:0015935">
    <property type="term" value="C:small ribosomal subunit"/>
    <property type="evidence" value="ECO:0007669"/>
    <property type="project" value="TreeGrafter"/>
</dbReference>
<protein>
    <recommendedName>
        <fullName evidence="3">Small ribosomal subunit protein bS16</fullName>
    </recommendedName>
</protein>
<dbReference type="NCBIfam" id="TIGR00002">
    <property type="entry name" value="S16"/>
    <property type="match status" value="1"/>
</dbReference>
<reference evidence="4 5" key="1">
    <citation type="journal article" date="2016" name="Environ. Microbiol.">
        <title>Genomic resolution of a cold subsurface aquifer community provides metabolic insights for novel microbes adapted to high CO concentrations.</title>
        <authorList>
            <person name="Probst A.J."/>
            <person name="Castelle C.J."/>
            <person name="Singh A."/>
            <person name="Brown C.T."/>
            <person name="Anantharaman K."/>
            <person name="Sharon I."/>
            <person name="Hug L.A."/>
            <person name="Burstein D."/>
            <person name="Emerson J.B."/>
            <person name="Thomas B.C."/>
            <person name="Banfield J.F."/>
        </authorList>
    </citation>
    <scope>NUCLEOTIDE SEQUENCE [LARGE SCALE GENOMIC DNA]</scope>
    <source>
        <strain evidence="4">CG1_02_38_46</strain>
    </source>
</reference>
<evidence type="ECO:0000256" key="2">
    <source>
        <dbReference type="ARBA" id="ARBA00023274"/>
    </source>
</evidence>
<dbReference type="SUPFAM" id="SSF54565">
    <property type="entry name" value="Ribosomal protein S16"/>
    <property type="match status" value="1"/>
</dbReference>
<dbReference type="PANTHER" id="PTHR12919">
    <property type="entry name" value="30S RIBOSOMAL PROTEIN S16"/>
    <property type="match status" value="1"/>
</dbReference>
<proteinExistence type="inferred from homology"/>
<comment type="similarity">
    <text evidence="3">Belongs to the bacterial ribosomal protein bS16 family.</text>
</comment>
<sequence>MLKIRLRRVGGKNKPCYQLVLCDSRVSVRGKIIEKMGNFNPKLDPPLIGIKRERIDYWVKKGAKFSDRVESLLKKTSETTTGGLNEVAG</sequence>
<accession>A0A1J4SES4</accession>
<evidence type="ECO:0000313" key="4">
    <source>
        <dbReference type="EMBL" id="OIN97879.1"/>
    </source>
</evidence>
<evidence type="ECO:0000313" key="5">
    <source>
        <dbReference type="Proteomes" id="UP000182278"/>
    </source>
</evidence>
<evidence type="ECO:0000256" key="3">
    <source>
        <dbReference type="HAMAP-Rule" id="MF_00385"/>
    </source>
</evidence>
<dbReference type="EMBL" id="MNUO01000032">
    <property type="protein sequence ID" value="OIN97879.1"/>
    <property type="molecule type" value="Genomic_DNA"/>
</dbReference>
<keyword evidence="2 3" id="KW-0687">Ribonucleoprotein</keyword>
<dbReference type="PANTHER" id="PTHR12919:SF20">
    <property type="entry name" value="SMALL RIBOSOMAL SUBUNIT PROTEIN BS16M"/>
    <property type="match status" value="1"/>
</dbReference>
<dbReference type="InterPro" id="IPR000307">
    <property type="entry name" value="Ribosomal_bS16"/>
</dbReference>
<dbReference type="Proteomes" id="UP000182278">
    <property type="component" value="Unassembled WGS sequence"/>
</dbReference>
<dbReference type="Gene3D" id="3.30.1320.10">
    <property type="match status" value="1"/>
</dbReference>
<evidence type="ECO:0000256" key="1">
    <source>
        <dbReference type="ARBA" id="ARBA00022980"/>
    </source>
</evidence>
<organism evidence="4 5">
    <name type="scientific">Candidatus Desantisbacteria bacterium CG1_02_38_46</name>
    <dbReference type="NCBI Taxonomy" id="1817893"/>
    <lineage>
        <taxon>Bacteria</taxon>
        <taxon>Candidatus Desantisiibacteriota</taxon>
    </lineage>
</organism>
<keyword evidence="1 3" id="KW-0689">Ribosomal protein</keyword>
<comment type="caution">
    <text evidence="4">The sequence shown here is derived from an EMBL/GenBank/DDBJ whole genome shotgun (WGS) entry which is preliminary data.</text>
</comment>
<gene>
    <name evidence="3" type="primary">rpsP</name>
    <name evidence="4" type="ORF">AUJ66_02055</name>
</gene>
<dbReference type="HAMAP" id="MF_00385">
    <property type="entry name" value="Ribosomal_bS16"/>
    <property type="match status" value="1"/>
</dbReference>
<dbReference type="AlphaFoldDB" id="A0A1J4SES4"/>